<feature type="compositionally biased region" description="Polar residues" evidence="1">
    <location>
        <begin position="94"/>
        <end position="113"/>
    </location>
</feature>
<dbReference type="GeneID" id="127751137"/>
<dbReference type="OrthoDB" id="26679at2759"/>
<gene>
    <name evidence="3" type="primary">LOC127751137</name>
</gene>
<organism evidence="2 3">
    <name type="scientific">Frankliniella occidentalis</name>
    <name type="common">Western flower thrips</name>
    <name type="synonym">Euthrips occidentalis</name>
    <dbReference type="NCBI Taxonomy" id="133901"/>
    <lineage>
        <taxon>Eukaryota</taxon>
        <taxon>Metazoa</taxon>
        <taxon>Ecdysozoa</taxon>
        <taxon>Arthropoda</taxon>
        <taxon>Hexapoda</taxon>
        <taxon>Insecta</taxon>
        <taxon>Pterygota</taxon>
        <taxon>Neoptera</taxon>
        <taxon>Paraneoptera</taxon>
        <taxon>Thysanoptera</taxon>
        <taxon>Terebrantia</taxon>
        <taxon>Thripoidea</taxon>
        <taxon>Thripidae</taxon>
        <taxon>Frankliniella</taxon>
    </lineage>
</organism>
<reference evidence="3" key="1">
    <citation type="submission" date="2025-08" db="UniProtKB">
        <authorList>
            <consortium name="RefSeq"/>
        </authorList>
    </citation>
    <scope>IDENTIFICATION</scope>
    <source>
        <tissue evidence="3">Whole organism</tissue>
    </source>
</reference>
<proteinExistence type="predicted"/>
<evidence type="ECO:0000313" key="2">
    <source>
        <dbReference type="Proteomes" id="UP000504606"/>
    </source>
</evidence>
<accession>A0A9C6X6X7</accession>
<dbReference type="KEGG" id="foc:127751137"/>
<dbReference type="Proteomes" id="UP000504606">
    <property type="component" value="Unplaced"/>
</dbReference>
<feature type="region of interest" description="Disordered" evidence="1">
    <location>
        <begin position="44"/>
        <end position="113"/>
    </location>
</feature>
<evidence type="ECO:0000313" key="3">
    <source>
        <dbReference type="RefSeq" id="XP_052130194.1"/>
    </source>
</evidence>
<sequence>MHQKVILPNQKFITLRIRKKKKQKSKVLRIVPFHLEESLLVKDETYPELAPGGSSTEEDDAVENENGDNESECSLPAGREGSAFPKAFERDLVTPTNLTVSQNTSRQNQWRKI</sequence>
<feature type="compositionally biased region" description="Acidic residues" evidence="1">
    <location>
        <begin position="56"/>
        <end position="71"/>
    </location>
</feature>
<dbReference type="AlphaFoldDB" id="A0A9C6X6X7"/>
<name>A0A9C6X6X7_FRAOC</name>
<protein>
    <submittedName>
        <fullName evidence="3">Uncharacterized protein LOC127751137</fullName>
    </submittedName>
</protein>
<dbReference type="RefSeq" id="XP_052130194.1">
    <property type="nucleotide sequence ID" value="XM_052274234.1"/>
</dbReference>
<evidence type="ECO:0000256" key="1">
    <source>
        <dbReference type="SAM" id="MobiDB-lite"/>
    </source>
</evidence>
<keyword evidence="2" id="KW-1185">Reference proteome</keyword>